<name>Q9RU42_DEIRA</name>
<proteinExistence type="predicted"/>
<dbReference type="Proteomes" id="UP000002524">
    <property type="component" value="Chromosome 1"/>
</dbReference>
<dbReference type="OrthoDB" id="9945478at2"/>
<dbReference type="KEGG" id="dra:DR_1552"/>
<dbReference type="PIR" id="C75381">
    <property type="entry name" value="C75381"/>
</dbReference>
<protein>
    <submittedName>
        <fullName evidence="1">Uncharacterized protein</fullName>
    </submittedName>
</protein>
<dbReference type="InParanoid" id="Q9RU42"/>
<evidence type="ECO:0000313" key="2">
    <source>
        <dbReference type="Proteomes" id="UP000002524"/>
    </source>
</evidence>
<gene>
    <name evidence="1" type="ordered locus">DR_1552</name>
</gene>
<sequence length="181" mass="20458">MLYKLSVYLKVVRNLSLAIIFAMCGFGSAQSVRYGDVRLVTSPSFAENVQDKAVVLQSSNGNMEMYVFCVDSRTANVSLYIPDGDFAAYGYRNGARIPVVWQADQRRRVSENWQVIGQNDDLRRYGQLGLITAELFSTKQRFAVDIFQSHYIFPARGINTALRQLTCVVPFLKGMGYNTNR</sequence>
<evidence type="ECO:0000313" key="1">
    <source>
        <dbReference type="EMBL" id="AAF11124.1"/>
    </source>
</evidence>
<dbReference type="EnsemblBacteria" id="AAF11124">
    <property type="protein sequence ID" value="AAF11124"/>
    <property type="gene ID" value="DR_1552"/>
</dbReference>
<keyword evidence="2" id="KW-1185">Reference proteome</keyword>
<organism evidence="1 2">
    <name type="scientific">Deinococcus radiodurans (strain ATCC 13939 / DSM 20539 / JCM 16871 / CCUG 27074 / LMG 4051 / NBRC 15346 / NCIMB 9279 / VKM B-1422 / R1)</name>
    <dbReference type="NCBI Taxonomy" id="243230"/>
    <lineage>
        <taxon>Bacteria</taxon>
        <taxon>Thermotogati</taxon>
        <taxon>Deinococcota</taxon>
        <taxon>Deinococci</taxon>
        <taxon>Deinococcales</taxon>
        <taxon>Deinococcaceae</taxon>
        <taxon>Deinococcus</taxon>
    </lineage>
</organism>
<dbReference type="HOGENOM" id="CLU_1486748_0_0_0"/>
<dbReference type="AlphaFoldDB" id="Q9RU42"/>
<dbReference type="PaxDb" id="243230-DR_1552"/>
<dbReference type="EMBL" id="AE000513">
    <property type="protein sequence ID" value="AAF11124.1"/>
    <property type="molecule type" value="Genomic_DNA"/>
</dbReference>
<accession>Q9RU42</accession>
<dbReference type="GeneID" id="69517790"/>
<reference evidence="1 2" key="1">
    <citation type="journal article" date="1999" name="Science">
        <title>Genome sequence of the radioresistant bacterium Deinococcus radiodurans R1.</title>
        <authorList>
            <person name="White O."/>
            <person name="Eisen J.A."/>
            <person name="Heidelberg J.F."/>
            <person name="Hickey E.K."/>
            <person name="Peterson J.D."/>
            <person name="Dodson R.J."/>
            <person name="Haft D.H."/>
            <person name="Gwinn M.L."/>
            <person name="Nelson W.C."/>
            <person name="Richardson D.L."/>
            <person name="Moffat K.S."/>
            <person name="Qin H."/>
            <person name="Jiang L."/>
            <person name="Pamphile W."/>
            <person name="Crosby M."/>
            <person name="Shen M."/>
            <person name="Vamathevan J.J."/>
            <person name="Lam P."/>
            <person name="McDonald L."/>
            <person name="Utterback T."/>
            <person name="Zalewski C."/>
            <person name="Makarova K.S."/>
            <person name="Aravind L."/>
            <person name="Daly M.J."/>
            <person name="Minton K.W."/>
            <person name="Fleischmann R.D."/>
            <person name="Ketchum K.A."/>
            <person name="Nelson K.E."/>
            <person name="Salzberg S."/>
            <person name="Smith H.O."/>
            <person name="Venter J.C."/>
            <person name="Fraser C.M."/>
        </authorList>
    </citation>
    <scope>NUCLEOTIDE SEQUENCE [LARGE SCALE GENOMIC DNA]</scope>
    <source>
        <strain evidence="2">ATCC 13939 / DSM 20539 / JCM 16871 / LMG 4051 / NBRC 15346 / NCIMB 9279 / R1 / VKM B-1422</strain>
    </source>
</reference>
<dbReference type="RefSeq" id="WP_010888191.1">
    <property type="nucleotide sequence ID" value="NC_001263.1"/>
</dbReference>